<dbReference type="InterPro" id="IPR001245">
    <property type="entry name" value="Ser-Thr/Tyr_kinase_cat_dom"/>
</dbReference>
<dbReference type="InterPro" id="IPR036249">
    <property type="entry name" value="Thioredoxin-like_sf"/>
</dbReference>
<dbReference type="SUPFAM" id="SSF47616">
    <property type="entry name" value="GST C-terminal domain-like"/>
    <property type="match status" value="1"/>
</dbReference>
<keyword evidence="4" id="KW-0808">Transferase</keyword>
<dbReference type="SFLD" id="SFLDG00358">
    <property type="entry name" value="Main_(cytGST)"/>
    <property type="match status" value="1"/>
</dbReference>
<evidence type="ECO:0000256" key="9">
    <source>
        <dbReference type="ARBA" id="ARBA00023170"/>
    </source>
</evidence>
<feature type="domain" description="GST N-terminal" evidence="16">
    <location>
        <begin position="966"/>
        <end position="1046"/>
    </location>
</feature>
<evidence type="ECO:0000259" key="17">
    <source>
        <dbReference type="PROSITE" id="PS50405"/>
    </source>
</evidence>
<keyword evidence="3" id="KW-0433">Leucine-rich repeat</keyword>
<name>A0A9E7K1I6_9LILI</name>
<dbReference type="Pfam" id="PF00043">
    <property type="entry name" value="GST_C"/>
    <property type="match status" value="1"/>
</dbReference>
<dbReference type="PROSITE" id="PS50405">
    <property type="entry name" value="GST_CTER"/>
    <property type="match status" value="1"/>
</dbReference>
<dbReference type="InterPro" id="IPR045074">
    <property type="entry name" value="GST_C_Tau"/>
</dbReference>
<dbReference type="InterPro" id="IPR032675">
    <property type="entry name" value="LRR_dom_sf"/>
</dbReference>
<evidence type="ECO:0000256" key="3">
    <source>
        <dbReference type="ARBA" id="ARBA00022614"/>
    </source>
</evidence>
<keyword evidence="10" id="KW-0325">Glycoprotein</keyword>
<evidence type="ECO:0000259" key="16">
    <source>
        <dbReference type="PROSITE" id="PS50404"/>
    </source>
</evidence>
<evidence type="ECO:0000256" key="8">
    <source>
        <dbReference type="ARBA" id="ARBA00023136"/>
    </source>
</evidence>
<dbReference type="SFLD" id="SFLDS00019">
    <property type="entry name" value="Glutathione_Transferase_(cytos"/>
    <property type="match status" value="1"/>
</dbReference>
<evidence type="ECO:0000256" key="13">
    <source>
        <dbReference type="SAM" id="Phobius"/>
    </source>
</evidence>
<dbReference type="GO" id="GO:0004672">
    <property type="term" value="F:protein kinase activity"/>
    <property type="evidence" value="ECO:0007669"/>
    <property type="project" value="InterPro"/>
</dbReference>
<dbReference type="InterPro" id="IPR045073">
    <property type="entry name" value="Omega/Tau-like"/>
</dbReference>
<dbReference type="InterPro" id="IPR013210">
    <property type="entry name" value="LRR_N_plant-typ"/>
</dbReference>
<feature type="domain" description="GST C-terminal" evidence="17">
    <location>
        <begin position="1052"/>
        <end position="1184"/>
    </location>
</feature>
<evidence type="ECO:0000256" key="12">
    <source>
        <dbReference type="ARBA" id="ARBA00047960"/>
    </source>
</evidence>
<dbReference type="InterPro" id="IPR011009">
    <property type="entry name" value="Kinase-like_dom_sf"/>
</dbReference>
<dbReference type="Gene3D" id="3.40.30.10">
    <property type="entry name" value="Glutaredoxin"/>
    <property type="match status" value="1"/>
</dbReference>
<organism evidence="18 19">
    <name type="scientific">Musa troglodytarum</name>
    <name type="common">fe'i banana</name>
    <dbReference type="NCBI Taxonomy" id="320322"/>
    <lineage>
        <taxon>Eukaryota</taxon>
        <taxon>Viridiplantae</taxon>
        <taxon>Streptophyta</taxon>
        <taxon>Embryophyta</taxon>
        <taxon>Tracheophyta</taxon>
        <taxon>Spermatophyta</taxon>
        <taxon>Magnoliopsida</taxon>
        <taxon>Liliopsida</taxon>
        <taxon>Zingiberales</taxon>
        <taxon>Musaceae</taxon>
        <taxon>Musa</taxon>
    </lineage>
</organism>
<protein>
    <recommendedName>
        <fullName evidence="2">glutathione transferase</fullName>
        <ecNumber evidence="2">2.5.1.18</ecNumber>
    </recommendedName>
</protein>
<dbReference type="Gene3D" id="3.80.10.10">
    <property type="entry name" value="Ribonuclease Inhibitor"/>
    <property type="match status" value="3"/>
</dbReference>
<dbReference type="Gene3D" id="3.30.200.20">
    <property type="entry name" value="Phosphorylase Kinase, domain 1"/>
    <property type="match status" value="1"/>
</dbReference>
<dbReference type="SUPFAM" id="SSF56112">
    <property type="entry name" value="Protein kinase-like (PK-like)"/>
    <property type="match status" value="1"/>
</dbReference>
<evidence type="ECO:0000256" key="4">
    <source>
        <dbReference type="ARBA" id="ARBA00022679"/>
    </source>
</evidence>
<dbReference type="GO" id="GO:0033612">
    <property type="term" value="F:receptor serine/threonine kinase binding"/>
    <property type="evidence" value="ECO:0007669"/>
    <property type="project" value="TreeGrafter"/>
</dbReference>
<evidence type="ECO:0000256" key="7">
    <source>
        <dbReference type="ARBA" id="ARBA00022989"/>
    </source>
</evidence>
<dbReference type="PROSITE" id="PS50011">
    <property type="entry name" value="PROTEIN_KINASE_DOM"/>
    <property type="match status" value="1"/>
</dbReference>
<dbReference type="Pfam" id="PF00560">
    <property type="entry name" value="LRR_1"/>
    <property type="match status" value="3"/>
</dbReference>
<dbReference type="OrthoDB" id="676979at2759"/>
<dbReference type="InterPro" id="IPR036282">
    <property type="entry name" value="Glutathione-S-Trfase_C_sf"/>
</dbReference>
<dbReference type="SUPFAM" id="SSF52058">
    <property type="entry name" value="L domain-like"/>
    <property type="match status" value="1"/>
</dbReference>
<dbReference type="SFLD" id="SFLDG01152">
    <property type="entry name" value="Main.3:_Omega-_and_Tau-like"/>
    <property type="match status" value="1"/>
</dbReference>
<dbReference type="Pfam" id="PF08263">
    <property type="entry name" value="LRRNT_2"/>
    <property type="match status" value="1"/>
</dbReference>
<comment type="subcellular location">
    <subcellularLocation>
        <location evidence="1">Membrane</location>
    </subcellularLocation>
</comment>
<keyword evidence="14" id="KW-0732">Signal</keyword>
<evidence type="ECO:0000256" key="2">
    <source>
        <dbReference type="ARBA" id="ARBA00012452"/>
    </source>
</evidence>
<dbReference type="SMART" id="SM00369">
    <property type="entry name" value="LRR_TYP"/>
    <property type="match status" value="3"/>
</dbReference>
<keyword evidence="6" id="KW-0677">Repeat</keyword>
<dbReference type="EMBL" id="CP097507">
    <property type="protein sequence ID" value="URE02813.1"/>
    <property type="molecule type" value="Genomic_DNA"/>
</dbReference>
<dbReference type="InterPro" id="IPR050647">
    <property type="entry name" value="Plant_LRR-RLKs"/>
</dbReference>
<evidence type="ECO:0000256" key="5">
    <source>
        <dbReference type="ARBA" id="ARBA00022692"/>
    </source>
</evidence>
<dbReference type="AlphaFoldDB" id="A0A9E7K1I6"/>
<dbReference type="InterPro" id="IPR010987">
    <property type="entry name" value="Glutathione-S-Trfase_C-like"/>
</dbReference>
<sequence>MRICRYLFSLVVVVVVFRGSGPPVAEASTSEKEILLEFKGNVTSDPGGALASWVAAGDPCRDFAGVFCNDAGYVVKILVHGADLAGAIPASLSGLGSLQIISLFGNRFSGGVPPEFAAIQTLHKLNVSRNALSGGVPGFLGGLPGLRLLDLSYNDFSGEIPAALFSQCVKTRFVSLSHNALSGPIPADIANCSRLVGIDLSFNNLTGELIPQICEPPDINYISVRDNSLSGTVTDKISMCQSLELFDLGSNSFSGTVPFDLLSLQNLSYFNMSSNKFQGEIPEVSVCSEKLGFFDVSSNELSGGIPPSIANCGALRFLDLGLNNLSGSIPLEIGSLKSLSVLRLGNNAGIGGSIPAEFGGIELLQILDIQNLQLFGGIPITLSQCRFLLELDASGNRLDGGIPDTLYNMTYLKHLDLHRNQLNGLIPPTLGQLSKLEYLDLSENLLAGMIPDSLGGLTLLTFFNVSYNNLSGAIPSATTIQQFGPSAFLNNSLLCGPPLTTACSSGNVSRRTRVLTVPAIIAIVAAAIILIGVCIVTVMNIRAYGKKVVEEEILVSESTPPASTTSNVIIGKLVLFSKSLPSRYEDWEAGTKALLDKDCMVGGGSVGTVYKATFEGGVSIAVKKLETLGRIRNQEEFEQEIGRLGSLGHPNLVAFHGYYWSSTMQLILSEFVPNGNLYDHLHVSRRLYSGSSSSSGRGELLWSRRFNIAIGTARALAYLHHDCRPQVLHLNVKSTNILLDEGYEAKLSDYGLGKLLPILGSYALTKFHTAVGYVAPELASQSLRYSDKCDVYSFGVVLLEIVTGRKPVESPGAAKVVVLQDYVRGVLEDGTASDCFDRNMRGFLETELIQPWQVLFPARAVKVRSSRLIVHRLESFFRKARPSFPALAAEPWLWEEVSIGAFGSVIRVVLHTDDIIKLWVAVSNFAGCEVSSGVIRSPSAASFRLTHHREICNRRRTMAAASATTEEVKLLGLWVSPYVTRAGIALNLKKVGYEFVQVEVLGQKSEILVKSNPVYKKIPVLIHQGKPICESAIIVEYIDEIWTSEAPILPSHPLDRAVARFWATYIDDKLLALVRALIFGATEGKSKAEAADGGAEAFQLLEEAFAKCSHGKEYFGGDTIGFLDIALGCWLGWIKATEEMSNFKFLDEKKVPLLVGWAERFLRNEAVKEVMPEVDECVQHAKNILASAR</sequence>
<dbReference type="FunFam" id="1.20.1050.10:FF:000016">
    <property type="entry name" value="Glutathione S-transferase U9"/>
    <property type="match status" value="1"/>
</dbReference>
<evidence type="ECO:0000313" key="19">
    <source>
        <dbReference type="Proteomes" id="UP001055439"/>
    </source>
</evidence>
<dbReference type="Gene3D" id="1.10.510.10">
    <property type="entry name" value="Transferase(Phosphotransferase) domain 1"/>
    <property type="match status" value="1"/>
</dbReference>
<dbReference type="GO" id="GO:0005524">
    <property type="term" value="F:ATP binding"/>
    <property type="evidence" value="ECO:0007669"/>
    <property type="project" value="InterPro"/>
</dbReference>
<dbReference type="GO" id="GO:0016020">
    <property type="term" value="C:membrane"/>
    <property type="evidence" value="ECO:0007669"/>
    <property type="project" value="UniProtKB-SubCell"/>
</dbReference>
<dbReference type="GO" id="GO:0009407">
    <property type="term" value="P:toxin catabolic process"/>
    <property type="evidence" value="ECO:0007669"/>
    <property type="project" value="UniProtKB-ARBA"/>
</dbReference>
<dbReference type="InterPro" id="IPR004045">
    <property type="entry name" value="Glutathione_S-Trfase_N"/>
</dbReference>
<dbReference type="Pfam" id="PF02798">
    <property type="entry name" value="GST_N"/>
    <property type="match status" value="1"/>
</dbReference>
<dbReference type="Pfam" id="PF13855">
    <property type="entry name" value="LRR_8"/>
    <property type="match status" value="2"/>
</dbReference>
<dbReference type="CDD" id="cd03058">
    <property type="entry name" value="GST_N_Tau"/>
    <property type="match status" value="1"/>
</dbReference>
<keyword evidence="7 13" id="KW-1133">Transmembrane helix</keyword>
<dbReference type="InterPro" id="IPR001611">
    <property type="entry name" value="Leu-rich_rpt"/>
</dbReference>
<dbReference type="CDD" id="cd03185">
    <property type="entry name" value="GST_C_Tau"/>
    <property type="match status" value="1"/>
</dbReference>
<feature type="signal peptide" evidence="14">
    <location>
        <begin position="1"/>
        <end position="27"/>
    </location>
</feature>
<gene>
    <name evidence="18" type="ORF">MUK42_21062</name>
</gene>
<dbReference type="PANTHER" id="PTHR48056">
    <property type="entry name" value="LRR RECEPTOR-LIKE SERINE/THREONINE-PROTEIN KINASE-RELATED"/>
    <property type="match status" value="1"/>
</dbReference>
<dbReference type="InterPro" id="IPR004046">
    <property type="entry name" value="GST_C"/>
</dbReference>
<dbReference type="InterPro" id="IPR040079">
    <property type="entry name" value="Glutathione_S-Trfase"/>
</dbReference>
<dbReference type="InterPro" id="IPR003591">
    <property type="entry name" value="Leu-rich_rpt_typical-subtyp"/>
</dbReference>
<dbReference type="FunFam" id="3.40.30.10:FF:000044">
    <property type="entry name" value="Glutathione S-transferase GSTU6"/>
    <property type="match status" value="1"/>
</dbReference>
<evidence type="ECO:0000313" key="18">
    <source>
        <dbReference type="EMBL" id="URE02813.1"/>
    </source>
</evidence>
<dbReference type="GO" id="GO:0006749">
    <property type="term" value="P:glutathione metabolic process"/>
    <property type="evidence" value="ECO:0007669"/>
    <property type="project" value="InterPro"/>
</dbReference>
<dbReference type="FunFam" id="3.80.10.10:FF:000486">
    <property type="entry name" value="probable LRR receptor-like serine/threonine-protein kinase At1g12460"/>
    <property type="match status" value="1"/>
</dbReference>
<dbReference type="PROSITE" id="PS50404">
    <property type="entry name" value="GST_NTER"/>
    <property type="match status" value="1"/>
</dbReference>
<dbReference type="Proteomes" id="UP001055439">
    <property type="component" value="Chromosome 5"/>
</dbReference>
<comment type="similarity">
    <text evidence="11">Belongs to the GST superfamily. Tau family.</text>
</comment>
<feature type="chain" id="PRO_5038673068" description="glutathione transferase" evidence="14">
    <location>
        <begin position="28"/>
        <end position="1189"/>
    </location>
</feature>
<evidence type="ECO:0000256" key="10">
    <source>
        <dbReference type="ARBA" id="ARBA00023180"/>
    </source>
</evidence>
<reference evidence="18" key="1">
    <citation type="submission" date="2022-05" db="EMBL/GenBank/DDBJ databases">
        <title>The Musa troglodytarum L. genome provides insights into the mechanism of non-climacteric behaviour and enrichment of carotenoids.</title>
        <authorList>
            <person name="Wang J."/>
        </authorList>
    </citation>
    <scope>NUCLEOTIDE SEQUENCE</scope>
    <source>
        <tissue evidence="18">Leaf</tissue>
    </source>
</reference>
<dbReference type="EC" id="2.5.1.18" evidence="2"/>
<dbReference type="PANTHER" id="PTHR48056:SF13">
    <property type="entry name" value="PROTEIN KINASE DOMAIN-CONTAINING PROTEIN"/>
    <property type="match status" value="1"/>
</dbReference>
<evidence type="ECO:0000256" key="11">
    <source>
        <dbReference type="ARBA" id="ARBA00025743"/>
    </source>
</evidence>
<feature type="transmembrane region" description="Helical" evidence="13">
    <location>
        <begin position="515"/>
        <end position="538"/>
    </location>
</feature>
<dbReference type="Pfam" id="PF07714">
    <property type="entry name" value="PK_Tyr_Ser-Thr"/>
    <property type="match status" value="1"/>
</dbReference>
<dbReference type="InterPro" id="IPR000719">
    <property type="entry name" value="Prot_kinase_dom"/>
</dbReference>
<evidence type="ECO:0000256" key="1">
    <source>
        <dbReference type="ARBA" id="ARBA00004370"/>
    </source>
</evidence>
<dbReference type="FunFam" id="3.30.200.20:FF:000450">
    <property type="entry name" value="Putative LRR receptor-like serine/threonine-protein kinase"/>
    <property type="match status" value="1"/>
</dbReference>
<accession>A0A9E7K1I6</accession>
<evidence type="ECO:0000256" key="14">
    <source>
        <dbReference type="SAM" id="SignalP"/>
    </source>
</evidence>
<evidence type="ECO:0000256" key="6">
    <source>
        <dbReference type="ARBA" id="ARBA00022737"/>
    </source>
</evidence>
<keyword evidence="8 13" id="KW-0472">Membrane</keyword>
<dbReference type="Gene3D" id="1.20.1050.10">
    <property type="match status" value="1"/>
</dbReference>
<comment type="catalytic activity">
    <reaction evidence="12">
        <text>RX + glutathione = an S-substituted glutathione + a halide anion + H(+)</text>
        <dbReference type="Rhea" id="RHEA:16437"/>
        <dbReference type="ChEBI" id="CHEBI:15378"/>
        <dbReference type="ChEBI" id="CHEBI:16042"/>
        <dbReference type="ChEBI" id="CHEBI:17792"/>
        <dbReference type="ChEBI" id="CHEBI:57925"/>
        <dbReference type="ChEBI" id="CHEBI:90779"/>
        <dbReference type="EC" id="2.5.1.18"/>
    </reaction>
</comment>
<evidence type="ECO:0000259" key="15">
    <source>
        <dbReference type="PROSITE" id="PS50011"/>
    </source>
</evidence>
<keyword evidence="19" id="KW-1185">Reference proteome</keyword>
<feature type="domain" description="Protein kinase" evidence="15">
    <location>
        <begin position="595"/>
        <end position="893"/>
    </location>
</feature>
<proteinExistence type="inferred from homology"/>
<dbReference type="GO" id="GO:0004364">
    <property type="term" value="F:glutathione transferase activity"/>
    <property type="evidence" value="ECO:0007669"/>
    <property type="project" value="UniProtKB-EC"/>
</dbReference>
<dbReference type="SUPFAM" id="SSF52075">
    <property type="entry name" value="Outer arm dynein light chain 1"/>
    <property type="match status" value="1"/>
</dbReference>
<keyword evidence="9" id="KW-0675">Receptor</keyword>
<keyword evidence="5 13" id="KW-0812">Transmembrane</keyword>
<dbReference type="SUPFAM" id="SSF52833">
    <property type="entry name" value="Thioredoxin-like"/>
    <property type="match status" value="1"/>
</dbReference>